<protein>
    <submittedName>
        <fullName evidence="1">Uncharacterized protein</fullName>
    </submittedName>
</protein>
<sequence>MSARRVLLLFIVSTGKRFLVALASDYMIHEDDSPRILVSSPTKRTDRQYVTVAIALSKGITYGTSSAHVNMGWIPNRDKDSFLWCSTPTY</sequence>
<keyword evidence="2" id="KW-1185">Reference proteome</keyword>
<reference evidence="1 2" key="1">
    <citation type="journal article" date="2024" name="Plant Biotechnol. J.">
        <title>Genome and CRISPR/Cas9 system of a widespread forest tree (Populus alba) in the world.</title>
        <authorList>
            <person name="Liu Y.J."/>
            <person name="Jiang P.F."/>
            <person name="Han X.M."/>
            <person name="Li X.Y."/>
            <person name="Wang H.M."/>
            <person name="Wang Y.J."/>
            <person name="Wang X.X."/>
            <person name="Zeng Q.Y."/>
        </authorList>
    </citation>
    <scope>NUCLEOTIDE SEQUENCE [LARGE SCALE GENOMIC DNA]</scope>
    <source>
        <strain evidence="2">cv. PAL-ZL1</strain>
    </source>
</reference>
<evidence type="ECO:0000313" key="2">
    <source>
        <dbReference type="Proteomes" id="UP000309997"/>
    </source>
</evidence>
<comment type="caution">
    <text evidence="1">The sequence shown here is derived from an EMBL/GenBank/DDBJ whole genome shotgun (WGS) entry which is preliminary data.</text>
</comment>
<organism evidence="1 2">
    <name type="scientific">Populus alba</name>
    <name type="common">White poplar</name>
    <dbReference type="NCBI Taxonomy" id="43335"/>
    <lineage>
        <taxon>Eukaryota</taxon>
        <taxon>Viridiplantae</taxon>
        <taxon>Streptophyta</taxon>
        <taxon>Embryophyta</taxon>
        <taxon>Tracheophyta</taxon>
        <taxon>Spermatophyta</taxon>
        <taxon>Magnoliopsida</taxon>
        <taxon>eudicotyledons</taxon>
        <taxon>Gunneridae</taxon>
        <taxon>Pentapetalae</taxon>
        <taxon>rosids</taxon>
        <taxon>fabids</taxon>
        <taxon>Malpighiales</taxon>
        <taxon>Salicaceae</taxon>
        <taxon>Saliceae</taxon>
        <taxon>Populus</taxon>
    </lineage>
</organism>
<evidence type="ECO:0000313" key="1">
    <source>
        <dbReference type="EMBL" id="KAL3611013.1"/>
    </source>
</evidence>
<proteinExistence type="predicted"/>
<accession>A0ACC4D1M1</accession>
<name>A0ACC4D1M1_POPAL</name>
<dbReference type="Proteomes" id="UP000309997">
    <property type="component" value="Unassembled WGS sequence"/>
</dbReference>
<dbReference type="EMBL" id="RCHU02000001">
    <property type="protein sequence ID" value="KAL3611013.1"/>
    <property type="molecule type" value="Genomic_DNA"/>
</dbReference>
<gene>
    <name evidence="1" type="ORF">D5086_002033</name>
</gene>